<keyword evidence="2 5" id="KW-0812">Transmembrane</keyword>
<evidence type="ECO:0000256" key="4">
    <source>
        <dbReference type="ARBA" id="ARBA00023136"/>
    </source>
</evidence>
<feature type="transmembrane region" description="Helical" evidence="6">
    <location>
        <begin position="668"/>
        <end position="690"/>
    </location>
</feature>
<feature type="transmembrane region" description="Helical" evidence="6">
    <location>
        <begin position="432"/>
        <end position="456"/>
    </location>
</feature>
<feature type="transmembrane region" description="Helical" evidence="6">
    <location>
        <begin position="12"/>
        <end position="29"/>
    </location>
</feature>
<dbReference type="PRINTS" id="PR01434">
    <property type="entry name" value="NADHDHGNASE5"/>
</dbReference>
<dbReference type="InterPro" id="IPR001516">
    <property type="entry name" value="Proton_antipo_N"/>
</dbReference>
<feature type="transmembrane region" description="Helical" evidence="6">
    <location>
        <begin position="498"/>
        <end position="519"/>
    </location>
</feature>
<dbReference type="InterPro" id="IPR018393">
    <property type="entry name" value="NADHpl_OxRdtase_5_subgr"/>
</dbReference>
<feature type="transmembrane region" description="Helical" evidence="6">
    <location>
        <begin position="264"/>
        <end position="282"/>
    </location>
</feature>
<dbReference type="Gene3D" id="1.20.5.2700">
    <property type="match status" value="1"/>
</dbReference>
<evidence type="ECO:0000256" key="6">
    <source>
        <dbReference type="SAM" id="Phobius"/>
    </source>
</evidence>
<dbReference type="PANTHER" id="PTHR42829">
    <property type="entry name" value="NADH-UBIQUINONE OXIDOREDUCTASE CHAIN 5"/>
    <property type="match status" value="1"/>
</dbReference>
<feature type="transmembrane region" description="Helical" evidence="6">
    <location>
        <begin position="146"/>
        <end position="165"/>
    </location>
</feature>
<dbReference type="Proteomes" id="UP001430290">
    <property type="component" value="Unassembled WGS sequence"/>
</dbReference>
<comment type="caution">
    <text evidence="9">The sequence shown here is derived from an EMBL/GenBank/DDBJ whole genome shotgun (WGS) entry which is preliminary data.</text>
</comment>
<protein>
    <submittedName>
        <fullName evidence="9">NADH-quinone oxidoreductase subunit L</fullName>
    </submittedName>
</protein>
<dbReference type="RefSeq" id="WP_223627198.1">
    <property type="nucleotide sequence ID" value="NZ_JAIQDJ010000001.1"/>
</dbReference>
<name>A0ABS7TCK3_9GAMM</name>
<evidence type="ECO:0000313" key="10">
    <source>
        <dbReference type="Proteomes" id="UP001430290"/>
    </source>
</evidence>
<dbReference type="NCBIfam" id="NF005141">
    <property type="entry name" value="PRK06590.1"/>
    <property type="match status" value="1"/>
</dbReference>
<feature type="transmembrane region" description="Helical" evidence="6">
    <location>
        <begin position="123"/>
        <end position="140"/>
    </location>
</feature>
<keyword evidence="3 6" id="KW-1133">Transmembrane helix</keyword>
<evidence type="ECO:0000256" key="1">
    <source>
        <dbReference type="ARBA" id="ARBA00004127"/>
    </source>
</evidence>
<feature type="transmembrane region" description="Helical" evidence="6">
    <location>
        <begin position="41"/>
        <end position="61"/>
    </location>
</feature>
<feature type="domain" description="NADH:quinone oxidoreductase/Mrp antiporter transmembrane" evidence="7">
    <location>
        <begin position="140"/>
        <end position="422"/>
    </location>
</feature>
<dbReference type="InterPro" id="IPR001750">
    <property type="entry name" value="ND/Mrp_TM"/>
</dbReference>
<feature type="domain" description="NADH-Ubiquinone oxidoreductase (complex I) chain 5 N-terminal" evidence="8">
    <location>
        <begin position="74"/>
        <end position="124"/>
    </location>
</feature>
<feature type="transmembrane region" description="Helical" evidence="6">
    <location>
        <begin position="392"/>
        <end position="412"/>
    </location>
</feature>
<sequence>MDSAILISKTHLLLVVLLPLIGSILAGLFGRQIGRAGAHSVTILGVAASCALSAHVLWQLLQGAAPFNENLYTWLQAGDISVNVGFMVDKLTAMMMVVVTFVSLLVHIYTIGYMAEDDGYQRFFSYISLFTFSMLMLVMSNNFMQLFFGWEAVGLVSYLLIGFWYKKPTAVFANLKAFLVNRVGDFGFLLGISGVLYWIGTLDYATAFANAGVIKDMTVQILPGHTWMVPTVICICLFIGAMGKSAQVPLHVWLPDSMEGPTPISALIHAATMVTAGIFMVARMSPLFELSETALNFILFIGATTAFWTGLIGMVQNDIKRVVAYSTLSQLGYMTVALGVSAYSAAVYHLMTHAFFKALLFLGAGSVIIGMHHEQDMTKMGGLRKYMPITHITMWIGTLALVGTPFFSGFYSKDTIIEAAAHHAAENAGSFIAQYANWAVLLGAFVTSFYSFRLLYLTFFGEERFRNNHAHDAHGAHDDAHHDAHGHHGVHVPHESPWVVTVPLVLLAIPSMLIGFFTVGPMLFGTDMLGHVKQLPFFLGAIEVLQENDVIAALAHEFHGPVAFALHGFMAPAFMLALMGFFLATLLYMVKPEWRVAITRHLAWPIRLLQRKYYMDDLWIGGFAGGGLKIGKASSSIDSGLIDGAVNGSVSFIGMVAALARRVQTGYLYHYAFAMILGLVALLAMAKYYWL</sequence>
<evidence type="ECO:0000256" key="3">
    <source>
        <dbReference type="ARBA" id="ARBA00022989"/>
    </source>
</evidence>
<gene>
    <name evidence="9" type="primary">nuoL</name>
    <name evidence="9" type="ORF">K7B09_04470</name>
</gene>
<dbReference type="Pfam" id="PF00662">
    <property type="entry name" value="Proton_antipo_N"/>
    <property type="match status" value="1"/>
</dbReference>
<accession>A0ABS7TCK3</accession>
<evidence type="ECO:0000256" key="5">
    <source>
        <dbReference type="RuleBase" id="RU000320"/>
    </source>
</evidence>
<dbReference type="NCBIfam" id="TIGR01974">
    <property type="entry name" value="NDH_I_L"/>
    <property type="match status" value="1"/>
</dbReference>
<dbReference type="PRINTS" id="PR01435">
    <property type="entry name" value="NPOXDRDTASE5"/>
</dbReference>
<reference evidence="9" key="1">
    <citation type="submission" date="2021-09" db="EMBL/GenBank/DDBJ databases">
        <authorList>
            <person name="Wu T."/>
            <person name="Guo S.Z."/>
        </authorList>
    </citation>
    <scope>NUCLEOTIDE SEQUENCE</scope>
    <source>
        <strain evidence="9">RSS-23</strain>
    </source>
</reference>
<evidence type="ECO:0000256" key="2">
    <source>
        <dbReference type="ARBA" id="ARBA00022692"/>
    </source>
</evidence>
<feature type="transmembrane region" description="Helical" evidence="6">
    <location>
        <begin position="91"/>
        <end position="111"/>
    </location>
</feature>
<comment type="subcellular location">
    <subcellularLocation>
        <location evidence="1">Endomembrane system</location>
        <topology evidence="1">Multi-pass membrane protein</topology>
    </subcellularLocation>
    <subcellularLocation>
        <location evidence="5">Membrane</location>
        <topology evidence="5">Multi-pass membrane protein</topology>
    </subcellularLocation>
</comment>
<dbReference type="EMBL" id="JAIQDJ010000001">
    <property type="protein sequence ID" value="MBZ4185579.1"/>
    <property type="molecule type" value="Genomic_DNA"/>
</dbReference>
<feature type="transmembrane region" description="Helical" evidence="6">
    <location>
        <begin position="294"/>
        <end position="315"/>
    </location>
</feature>
<feature type="transmembrane region" description="Helical" evidence="6">
    <location>
        <begin position="225"/>
        <end position="243"/>
    </location>
</feature>
<evidence type="ECO:0000259" key="7">
    <source>
        <dbReference type="Pfam" id="PF00361"/>
    </source>
</evidence>
<keyword evidence="10" id="KW-1185">Reference proteome</keyword>
<feature type="transmembrane region" description="Helical" evidence="6">
    <location>
        <begin position="354"/>
        <end position="371"/>
    </location>
</feature>
<feature type="transmembrane region" description="Helical" evidence="6">
    <location>
        <begin position="322"/>
        <end position="348"/>
    </location>
</feature>
<evidence type="ECO:0000313" key="9">
    <source>
        <dbReference type="EMBL" id="MBZ4185579.1"/>
    </source>
</evidence>
<feature type="transmembrane region" description="Helical" evidence="6">
    <location>
        <begin position="569"/>
        <end position="590"/>
    </location>
</feature>
<dbReference type="Pfam" id="PF00361">
    <property type="entry name" value="Proton_antipo_M"/>
    <property type="match status" value="1"/>
</dbReference>
<dbReference type="InterPro" id="IPR003945">
    <property type="entry name" value="NU5C-like"/>
</dbReference>
<dbReference type="PANTHER" id="PTHR42829:SF2">
    <property type="entry name" value="NADH-UBIQUINONE OXIDOREDUCTASE CHAIN 5"/>
    <property type="match status" value="1"/>
</dbReference>
<feature type="transmembrane region" description="Helical" evidence="6">
    <location>
        <begin position="186"/>
        <end position="205"/>
    </location>
</feature>
<organism evidence="9 10">
    <name type="scientific">Thermomonas beijingensis</name>
    <dbReference type="NCBI Taxonomy" id="2872701"/>
    <lineage>
        <taxon>Bacteria</taxon>
        <taxon>Pseudomonadati</taxon>
        <taxon>Pseudomonadota</taxon>
        <taxon>Gammaproteobacteria</taxon>
        <taxon>Lysobacterales</taxon>
        <taxon>Lysobacteraceae</taxon>
        <taxon>Thermomonas</taxon>
    </lineage>
</organism>
<evidence type="ECO:0000259" key="8">
    <source>
        <dbReference type="Pfam" id="PF00662"/>
    </source>
</evidence>
<proteinExistence type="predicted"/>
<keyword evidence="4 6" id="KW-0472">Membrane</keyword>